<comment type="caution">
    <text evidence="2">The sequence shown here is derived from an EMBL/GenBank/DDBJ whole genome shotgun (WGS) entry which is preliminary data.</text>
</comment>
<dbReference type="GO" id="GO:0016887">
    <property type="term" value="F:ATP hydrolysis activity"/>
    <property type="evidence" value="ECO:0007669"/>
    <property type="project" value="InterPro"/>
</dbReference>
<evidence type="ECO:0000313" key="2">
    <source>
        <dbReference type="EMBL" id="KAA1261284.1"/>
    </source>
</evidence>
<proteinExistence type="predicted"/>
<organism evidence="2 3">
    <name type="scientific">Rubripirellula obstinata</name>
    <dbReference type="NCBI Taxonomy" id="406547"/>
    <lineage>
        <taxon>Bacteria</taxon>
        <taxon>Pseudomonadati</taxon>
        <taxon>Planctomycetota</taxon>
        <taxon>Planctomycetia</taxon>
        <taxon>Pirellulales</taxon>
        <taxon>Pirellulaceae</taxon>
        <taxon>Rubripirellula</taxon>
    </lineage>
</organism>
<feature type="domain" description="ABC transporter" evidence="1">
    <location>
        <begin position="14"/>
        <end position="247"/>
    </location>
</feature>
<dbReference type="PROSITE" id="PS50893">
    <property type="entry name" value="ABC_TRANSPORTER_2"/>
    <property type="match status" value="1"/>
</dbReference>
<reference evidence="2 3" key="1">
    <citation type="submission" date="2019-08" db="EMBL/GenBank/DDBJ databases">
        <title>Deep-cultivation of Planctomycetes and their phenomic and genomic characterization uncovers novel biology.</title>
        <authorList>
            <person name="Wiegand S."/>
            <person name="Jogler M."/>
            <person name="Boedeker C."/>
            <person name="Pinto D."/>
            <person name="Vollmers J."/>
            <person name="Rivas-Marin E."/>
            <person name="Kohn T."/>
            <person name="Peeters S.H."/>
            <person name="Heuer A."/>
            <person name="Rast P."/>
            <person name="Oberbeckmann S."/>
            <person name="Bunk B."/>
            <person name="Jeske O."/>
            <person name="Meyerdierks A."/>
            <person name="Storesund J.E."/>
            <person name="Kallscheuer N."/>
            <person name="Luecker S."/>
            <person name="Lage O.M."/>
            <person name="Pohl T."/>
            <person name="Merkel B.J."/>
            <person name="Hornburger P."/>
            <person name="Mueller R.-W."/>
            <person name="Bruemmer F."/>
            <person name="Labrenz M."/>
            <person name="Spormann A.M."/>
            <person name="Op Den Camp H."/>
            <person name="Overmann J."/>
            <person name="Amann R."/>
            <person name="Jetten M.S.M."/>
            <person name="Mascher T."/>
            <person name="Medema M.H."/>
            <person name="Devos D.P."/>
            <person name="Kaster A.-K."/>
            <person name="Ovreas L."/>
            <person name="Rohde M."/>
            <person name="Galperin M.Y."/>
            <person name="Jogler C."/>
        </authorList>
    </citation>
    <scope>NUCLEOTIDE SEQUENCE [LARGE SCALE GENOMIC DNA]</scope>
    <source>
        <strain evidence="2 3">LF1</strain>
    </source>
</reference>
<dbReference type="PANTHER" id="PTHR24220:SF684">
    <property type="entry name" value="FE(3+) IONS IMPORT ATP-BINDING PROTEIN FBPC"/>
    <property type="match status" value="1"/>
</dbReference>
<accession>A0A5B1CPZ1</accession>
<dbReference type="GO" id="GO:0022857">
    <property type="term" value="F:transmembrane transporter activity"/>
    <property type="evidence" value="ECO:0007669"/>
    <property type="project" value="TreeGrafter"/>
</dbReference>
<keyword evidence="3" id="KW-1185">Reference proteome</keyword>
<dbReference type="SUPFAM" id="SSF52540">
    <property type="entry name" value="P-loop containing nucleoside triphosphate hydrolases"/>
    <property type="match status" value="1"/>
</dbReference>
<keyword evidence="2" id="KW-0067">ATP-binding</keyword>
<dbReference type="InterPro" id="IPR015854">
    <property type="entry name" value="ABC_transpr_LolD-like"/>
</dbReference>
<keyword evidence="2" id="KW-0547">Nucleotide-binding</keyword>
<name>A0A5B1CPZ1_9BACT</name>
<dbReference type="PANTHER" id="PTHR24220">
    <property type="entry name" value="IMPORT ATP-BINDING PROTEIN"/>
    <property type="match status" value="1"/>
</dbReference>
<evidence type="ECO:0000259" key="1">
    <source>
        <dbReference type="PROSITE" id="PS50893"/>
    </source>
</evidence>
<dbReference type="OrthoDB" id="7277945at2"/>
<dbReference type="Proteomes" id="UP000322699">
    <property type="component" value="Unassembled WGS sequence"/>
</dbReference>
<evidence type="ECO:0000313" key="3">
    <source>
        <dbReference type="Proteomes" id="UP000322699"/>
    </source>
</evidence>
<sequence>MSTTKETLNEDVVLELTNVSCSETSSEAVKLRDVNLKVKQGELVMIHLGRRQNPRAFSSIIQGLLDPIKGQVSFQQTPWKIANIEQQFLMRSRIGRVFDGRAWINNLNIIENVTLRAKHHAFPAAKLQQQIDQWSKLLDVPSLSRERPAFVEASRLQRYQWLRAIIGDPLLLILERPMKTLDPEMIAPLVESINQIRLQKVAVIWFTGSDYEMTQKFSGIVRHYQSKDGKLVQAGGKSSFDRPHKRDSK</sequence>
<dbReference type="RefSeq" id="WP_068266911.1">
    <property type="nucleotide sequence ID" value="NZ_LWSK01000137.1"/>
</dbReference>
<protein>
    <submittedName>
        <fullName evidence="2">Nickel import ATP-binding protein NikE</fullName>
    </submittedName>
</protein>
<gene>
    <name evidence="2" type="primary">nikE</name>
    <name evidence="2" type="ORF">LF1_38310</name>
</gene>
<dbReference type="GO" id="GO:0005886">
    <property type="term" value="C:plasma membrane"/>
    <property type="evidence" value="ECO:0007669"/>
    <property type="project" value="TreeGrafter"/>
</dbReference>
<dbReference type="GO" id="GO:0005524">
    <property type="term" value="F:ATP binding"/>
    <property type="evidence" value="ECO:0007669"/>
    <property type="project" value="UniProtKB-KW"/>
</dbReference>
<dbReference type="InterPro" id="IPR027417">
    <property type="entry name" value="P-loop_NTPase"/>
</dbReference>
<dbReference type="EMBL" id="VRLW01000001">
    <property type="protein sequence ID" value="KAA1261284.1"/>
    <property type="molecule type" value="Genomic_DNA"/>
</dbReference>
<dbReference type="Gene3D" id="3.40.50.300">
    <property type="entry name" value="P-loop containing nucleotide triphosphate hydrolases"/>
    <property type="match status" value="1"/>
</dbReference>
<dbReference type="InterPro" id="IPR003439">
    <property type="entry name" value="ABC_transporter-like_ATP-bd"/>
</dbReference>
<dbReference type="AlphaFoldDB" id="A0A5B1CPZ1"/>